<feature type="chain" id="PRO_5038975169" evidence="1">
    <location>
        <begin position="20"/>
        <end position="429"/>
    </location>
</feature>
<evidence type="ECO:0000313" key="3">
    <source>
        <dbReference type="Proteomes" id="UP000886722"/>
    </source>
</evidence>
<dbReference type="EMBL" id="DVKT01000005">
    <property type="protein sequence ID" value="HIT38543.1"/>
    <property type="molecule type" value="Genomic_DNA"/>
</dbReference>
<dbReference type="Pfam" id="PF13306">
    <property type="entry name" value="LRR_5"/>
    <property type="match status" value="1"/>
</dbReference>
<evidence type="ECO:0000256" key="1">
    <source>
        <dbReference type="SAM" id="SignalP"/>
    </source>
</evidence>
<dbReference type="PANTHER" id="PTHR45661:SF3">
    <property type="entry name" value="IG-LIKE DOMAIN-CONTAINING PROTEIN"/>
    <property type="match status" value="1"/>
</dbReference>
<keyword evidence="1" id="KW-0732">Signal</keyword>
<dbReference type="InterPro" id="IPR053139">
    <property type="entry name" value="Surface_bspA-like"/>
</dbReference>
<dbReference type="Proteomes" id="UP000886722">
    <property type="component" value="Unassembled WGS sequence"/>
</dbReference>
<dbReference type="InterPro" id="IPR026906">
    <property type="entry name" value="LRR_5"/>
</dbReference>
<organism evidence="2 3">
    <name type="scientific">Candidatus Caccoplasma intestinavium</name>
    <dbReference type="NCBI Taxonomy" id="2840716"/>
    <lineage>
        <taxon>Bacteria</taxon>
        <taxon>Pseudomonadati</taxon>
        <taxon>Bacteroidota</taxon>
        <taxon>Bacteroidia</taxon>
        <taxon>Bacteroidales</taxon>
        <taxon>Bacteroidaceae</taxon>
        <taxon>Bacteroidaceae incertae sedis</taxon>
        <taxon>Candidatus Caccoplasma</taxon>
    </lineage>
</organism>
<accession>A0A9D1GCV3</accession>
<reference evidence="2" key="1">
    <citation type="submission" date="2020-10" db="EMBL/GenBank/DDBJ databases">
        <authorList>
            <person name="Gilroy R."/>
        </authorList>
    </citation>
    <scope>NUCLEOTIDE SEQUENCE</scope>
    <source>
        <strain evidence="2">21143</strain>
    </source>
</reference>
<dbReference type="SUPFAM" id="SSF52058">
    <property type="entry name" value="L domain-like"/>
    <property type="match status" value="1"/>
</dbReference>
<protein>
    <submittedName>
        <fullName evidence="2">Leucine-rich repeat domain-containing protein</fullName>
    </submittedName>
</protein>
<sequence length="429" mass="45673">MKKILLFSAFLGCFALGHAQTKNVVVETAGTLSTLIPAEEVSTLTTLTVSGSINKTDLDTLNGMPALTTLDLSQANIETFTEKKTTTIIDGETSKDTIIEIIYPDNEIPSNVFESNEILENIVFPNSLESIGTNAFSTCRALKNLNFSNCPELKKIDSYAFGSIQETLTHVSFNGCSKLTSIGDYAFTQGKAIETIDFTGCSALTHIGNRAFLNVWTVETIDLSSCTALSTINDNSFRGTKKASSLILPENVKVIGENAFYQCNALETITIPASVDSIAPYAFYQPKALKTVICKGTATQAAERAFTSVTSTSKPAEENYSDPGYKLIVPKGCADTYRAGIEWAKFPTIEEAESGAIDATEILSDVHVYAAGNAVVVEGAAAGTQVSVIGLSGYAAQNAVADGSTLSLTIEQKGLFLVKVGTSVFKVIL</sequence>
<evidence type="ECO:0000313" key="2">
    <source>
        <dbReference type="EMBL" id="HIT38543.1"/>
    </source>
</evidence>
<dbReference type="PANTHER" id="PTHR45661">
    <property type="entry name" value="SURFACE ANTIGEN"/>
    <property type="match status" value="1"/>
</dbReference>
<dbReference type="AlphaFoldDB" id="A0A9D1GCV3"/>
<dbReference type="InterPro" id="IPR032675">
    <property type="entry name" value="LRR_dom_sf"/>
</dbReference>
<comment type="caution">
    <text evidence="2">The sequence shown here is derived from an EMBL/GenBank/DDBJ whole genome shotgun (WGS) entry which is preliminary data.</text>
</comment>
<dbReference type="Gene3D" id="3.80.10.10">
    <property type="entry name" value="Ribonuclease Inhibitor"/>
    <property type="match status" value="2"/>
</dbReference>
<proteinExistence type="predicted"/>
<feature type="signal peptide" evidence="1">
    <location>
        <begin position="1"/>
        <end position="19"/>
    </location>
</feature>
<name>A0A9D1GCV3_9BACT</name>
<gene>
    <name evidence="2" type="ORF">IAD06_00685</name>
</gene>
<reference evidence="2" key="2">
    <citation type="journal article" date="2021" name="PeerJ">
        <title>Extensive microbial diversity within the chicken gut microbiome revealed by metagenomics and culture.</title>
        <authorList>
            <person name="Gilroy R."/>
            <person name="Ravi A."/>
            <person name="Getino M."/>
            <person name="Pursley I."/>
            <person name="Horton D.L."/>
            <person name="Alikhan N.F."/>
            <person name="Baker D."/>
            <person name="Gharbi K."/>
            <person name="Hall N."/>
            <person name="Watson M."/>
            <person name="Adriaenssens E.M."/>
            <person name="Foster-Nyarko E."/>
            <person name="Jarju S."/>
            <person name="Secka A."/>
            <person name="Antonio M."/>
            <person name="Oren A."/>
            <person name="Chaudhuri R.R."/>
            <person name="La Ragione R."/>
            <person name="Hildebrand F."/>
            <person name="Pallen M.J."/>
        </authorList>
    </citation>
    <scope>NUCLEOTIDE SEQUENCE</scope>
    <source>
        <strain evidence="2">21143</strain>
    </source>
</reference>